<proteinExistence type="predicted"/>
<evidence type="ECO:0000313" key="1">
    <source>
        <dbReference type="EMBL" id="MER2490700.1"/>
    </source>
</evidence>
<evidence type="ECO:0000313" key="2">
    <source>
        <dbReference type="Proteomes" id="UP001467690"/>
    </source>
</evidence>
<dbReference type="EMBL" id="JBELOE010000064">
    <property type="protein sequence ID" value="MER2490700.1"/>
    <property type="molecule type" value="Genomic_DNA"/>
</dbReference>
<protein>
    <recommendedName>
        <fullName evidence="3">Ubiquitin-activating enzyme E1 FCCH domain-containing protein</fullName>
    </recommendedName>
</protein>
<dbReference type="RefSeq" id="WP_350400457.1">
    <property type="nucleotide sequence ID" value="NZ_JBELOE010000064.1"/>
</dbReference>
<evidence type="ECO:0008006" key="3">
    <source>
        <dbReference type="Google" id="ProtNLM"/>
    </source>
</evidence>
<accession>A0ABV1RD71</accession>
<gene>
    <name evidence="1" type="ORF">ABS311_02220</name>
</gene>
<sequence>MALDTSKFLGGDGSAGSPYIIHDADALLAIFNNQHTDGSARNKKFILVADIDLTYLPSLSGTSTQCENSLLDGSGHCIYFPYFSPSTLSSGLQLSNVELNFSGGGFSSVSIFDDRTNSQYSHSRFTSVLFSGFLDSGGRLTTLARDYFIDCVANLASAAYITTSTSGTVNYNYVINGTAALSGAVEVSVEDSVVASSYPNLDTENWDISDGLIPTPKLKPYTGLPVTRVAGITKIDGVPTKRRITVQDLNSGRVARMFSDALTGEFSIQTSPHKANLTVIVDDEMGNQIKENTAYALGDIVYPADYVGIVYVCTSAGTTHSELPSSYPTSGDFTSGTAAFSAKPINKPQVFSPVKPEIILE</sequence>
<organism evidence="1 2">
    <name type="scientific">Catenovulum sediminis</name>
    <dbReference type="NCBI Taxonomy" id="1740262"/>
    <lineage>
        <taxon>Bacteria</taxon>
        <taxon>Pseudomonadati</taxon>
        <taxon>Pseudomonadota</taxon>
        <taxon>Gammaproteobacteria</taxon>
        <taxon>Alteromonadales</taxon>
        <taxon>Alteromonadaceae</taxon>
        <taxon>Catenovulum</taxon>
    </lineage>
</organism>
<name>A0ABV1RD71_9ALTE</name>
<reference evidence="1 2" key="1">
    <citation type="submission" date="2024-06" db="EMBL/GenBank/DDBJ databases">
        <authorList>
            <person name="Chen R.Y."/>
        </authorList>
    </citation>
    <scope>NUCLEOTIDE SEQUENCE [LARGE SCALE GENOMIC DNA]</scope>
    <source>
        <strain evidence="1 2">D2</strain>
    </source>
</reference>
<keyword evidence="2" id="KW-1185">Reference proteome</keyword>
<comment type="caution">
    <text evidence="1">The sequence shown here is derived from an EMBL/GenBank/DDBJ whole genome shotgun (WGS) entry which is preliminary data.</text>
</comment>
<dbReference type="Proteomes" id="UP001467690">
    <property type="component" value="Unassembled WGS sequence"/>
</dbReference>